<dbReference type="PANTHER" id="PTHR35896">
    <property type="entry name" value="IG-LIKE DOMAIN-CONTAINING PROTEIN"/>
    <property type="match status" value="1"/>
</dbReference>
<feature type="transmembrane region" description="Helical" evidence="1">
    <location>
        <begin position="48"/>
        <end position="68"/>
    </location>
</feature>
<dbReference type="AlphaFoldDB" id="A0A319D9C6"/>
<dbReference type="Proteomes" id="UP000247810">
    <property type="component" value="Unassembled WGS sequence"/>
</dbReference>
<evidence type="ECO:0000256" key="1">
    <source>
        <dbReference type="SAM" id="Phobius"/>
    </source>
</evidence>
<gene>
    <name evidence="2" type="ORF">BO71DRAFT_399246</name>
</gene>
<organism evidence="2 3">
    <name type="scientific">Aspergillus ellipticus CBS 707.79</name>
    <dbReference type="NCBI Taxonomy" id="1448320"/>
    <lineage>
        <taxon>Eukaryota</taxon>
        <taxon>Fungi</taxon>
        <taxon>Dikarya</taxon>
        <taxon>Ascomycota</taxon>
        <taxon>Pezizomycotina</taxon>
        <taxon>Eurotiomycetes</taxon>
        <taxon>Eurotiomycetidae</taxon>
        <taxon>Eurotiales</taxon>
        <taxon>Aspergillaceae</taxon>
        <taxon>Aspergillus</taxon>
        <taxon>Aspergillus subgen. Circumdati</taxon>
    </lineage>
</organism>
<dbReference type="OrthoDB" id="3501153at2759"/>
<sequence>MATADFEANSDVFEEEEETHLFSSVPPSLQSPARAHACFSQARPPTHVLVAIVLCSFIAIFTGSWWYLSPSDLRSPPSAAVQDCGTSAAEALARGCQFDAMSFSWLPPACFDAPLMQDFLRQRDWQWFLDPAGQQAVPSARALTGEYDKLYVTREYHLLHCLYMWRKMHRAVLFGEGRGAVDGYIANIAHTEHCGRMLLHQPPHAIDSSDGLQVVDTYIFVKFVLCGPAVWADGDKEGGRRPGWYRVVGGEKVFTIPEGP</sequence>
<dbReference type="PANTHER" id="PTHR35896:SF3">
    <property type="entry name" value="MAJOR FACILITATOR SUPERFAMILY TRANSPORTER"/>
    <property type="match status" value="1"/>
</dbReference>
<reference evidence="2 3" key="1">
    <citation type="submission" date="2018-02" db="EMBL/GenBank/DDBJ databases">
        <title>The genomes of Aspergillus section Nigri reveals drivers in fungal speciation.</title>
        <authorList>
            <consortium name="DOE Joint Genome Institute"/>
            <person name="Vesth T.C."/>
            <person name="Nybo J."/>
            <person name="Theobald S."/>
            <person name="Brandl J."/>
            <person name="Frisvad J.C."/>
            <person name="Nielsen K.F."/>
            <person name="Lyhne E.K."/>
            <person name="Kogle M.E."/>
            <person name="Kuo A."/>
            <person name="Riley R."/>
            <person name="Clum A."/>
            <person name="Nolan M."/>
            <person name="Lipzen A."/>
            <person name="Salamov A."/>
            <person name="Henrissat B."/>
            <person name="Wiebenga A."/>
            <person name="De vries R.P."/>
            <person name="Grigoriev I.V."/>
            <person name="Mortensen U.H."/>
            <person name="Andersen M.R."/>
            <person name="Baker S.E."/>
        </authorList>
    </citation>
    <scope>NUCLEOTIDE SEQUENCE [LARGE SCALE GENOMIC DNA]</scope>
    <source>
        <strain evidence="2 3">CBS 707.79</strain>
    </source>
</reference>
<keyword evidence="3" id="KW-1185">Reference proteome</keyword>
<proteinExistence type="predicted"/>
<evidence type="ECO:0000313" key="2">
    <source>
        <dbReference type="EMBL" id="PYH93996.1"/>
    </source>
</evidence>
<dbReference type="EMBL" id="KZ825881">
    <property type="protein sequence ID" value="PYH93996.1"/>
    <property type="molecule type" value="Genomic_DNA"/>
</dbReference>
<keyword evidence="1" id="KW-0812">Transmembrane</keyword>
<dbReference type="InterPro" id="IPR053008">
    <property type="entry name" value="Phomopsin_biosynth_assoc"/>
</dbReference>
<protein>
    <submittedName>
        <fullName evidence="2">Uncharacterized protein</fullName>
    </submittedName>
</protein>
<dbReference type="VEuPathDB" id="FungiDB:BO71DRAFT_399246"/>
<accession>A0A319D9C6</accession>
<dbReference type="STRING" id="1448320.A0A319D9C6"/>
<name>A0A319D9C6_9EURO</name>
<keyword evidence="1" id="KW-1133">Transmembrane helix</keyword>
<evidence type="ECO:0000313" key="3">
    <source>
        <dbReference type="Proteomes" id="UP000247810"/>
    </source>
</evidence>
<keyword evidence="1" id="KW-0472">Membrane</keyword>